<evidence type="ECO:0000256" key="2">
    <source>
        <dbReference type="SAM" id="SignalP"/>
    </source>
</evidence>
<dbReference type="EMBL" id="AJ012199">
    <property type="protein sequence ID" value="CAA09953.1"/>
    <property type="molecule type" value="Genomic_DNA"/>
</dbReference>
<reference evidence="3" key="1">
    <citation type="journal article" date="1990" name="Nucleic Acids Res.">
        <title>Duplicative activation mechanisms of two trypanosome telomeric VSG genes with structurally simple 5' flanks.</title>
        <authorList>
            <person name="Matthews K.R."/>
            <person name="Shiels P.G."/>
            <person name="Graham S.V."/>
            <person name="Cowan C."/>
            <person name="Barry J.D."/>
        </authorList>
    </citation>
    <scope>NUCLEOTIDE SEQUENCE</scope>
</reference>
<dbReference type="VEuPathDB" id="TriTrypDB:Tb427_000173900"/>
<organism evidence="3">
    <name type="scientific">Trypanosoma brucei</name>
    <dbReference type="NCBI Taxonomy" id="5691"/>
    <lineage>
        <taxon>Eukaryota</taxon>
        <taxon>Discoba</taxon>
        <taxon>Euglenozoa</taxon>
        <taxon>Kinetoplastea</taxon>
        <taxon>Metakinetoplastina</taxon>
        <taxon>Trypanosomatida</taxon>
        <taxon>Trypanosomatidae</taxon>
        <taxon>Trypanosoma</taxon>
    </lineage>
</organism>
<feature type="region of interest" description="Disordered" evidence="1">
    <location>
        <begin position="53"/>
        <end position="249"/>
    </location>
</feature>
<dbReference type="AlphaFoldDB" id="O97351"/>
<accession>O97351</accession>
<name>O97351_9TRYP</name>
<gene>
    <name evidence="3" type="primary">ESAG9</name>
    <name evidence="3" type="synonym">putative</name>
</gene>
<evidence type="ECO:0000256" key="1">
    <source>
        <dbReference type="SAM" id="MobiDB-lite"/>
    </source>
</evidence>
<feature type="chain" id="PRO_5004161148" evidence="2">
    <location>
        <begin position="22"/>
        <end position="263"/>
    </location>
</feature>
<feature type="compositionally biased region" description="Basic and acidic residues" evidence="1">
    <location>
        <begin position="147"/>
        <end position="186"/>
    </location>
</feature>
<keyword evidence="2" id="KW-0732">Signal</keyword>
<feature type="signal peptide" evidence="2">
    <location>
        <begin position="1"/>
        <end position="21"/>
    </location>
</feature>
<dbReference type="VEuPathDB" id="TriTrypDB:Tb11.1000"/>
<feature type="non-terminal residue" evidence="3">
    <location>
        <position position="1"/>
    </location>
</feature>
<evidence type="ECO:0000313" key="3">
    <source>
        <dbReference type="EMBL" id="CAA09953.1"/>
    </source>
</evidence>
<protein>
    <submittedName>
        <fullName evidence="3">ESAG9 protein ( putativeprotein )</fullName>
    </submittedName>
</protein>
<sequence>MFENATVLLLTLITCLLPAESRSASATTSVVGLAVSSGSGCIQYWDRDGRGVPCSSLPSRRGRPSGHTSPQLPVLQPQTQRREVRGSAIGAQHGGRRVPSPALSISSGTRSGSLGAPQEGQPQSDAASATGIGGQVERNDGPAGLSSREEPATTEVEESRQATVRVKEVSESEKRDRGSESHEWQKQGRNTTPPPLTRESGEGLAHPQPRSAVSEPDQGSKQEAATSDLEEHESTENSTQGRRSVAHTRNAMILSAVLCLLSY</sequence>
<reference evidence="3" key="2">
    <citation type="journal article" date="1999" name="Mol. Biochem. Parasitol.">
        <title>A structural and transcription pattern for variant surface glycoprotein gene expression sites used in metacyclic stage Trypanosoma brucei.</title>
        <authorList>
            <person name="Graham S.V."/>
            <person name="Terry S."/>
            <person name="Barry J.D."/>
        </authorList>
    </citation>
    <scope>NUCLEOTIDE SEQUENCE</scope>
</reference>
<proteinExistence type="predicted"/>
<feature type="compositionally biased region" description="Polar residues" evidence="1">
    <location>
        <begin position="103"/>
        <end position="112"/>
    </location>
</feature>
<feature type="compositionally biased region" description="Polar residues" evidence="1">
    <location>
        <begin position="67"/>
        <end position="79"/>
    </location>
</feature>